<dbReference type="InterPro" id="IPR013154">
    <property type="entry name" value="ADH-like_N"/>
</dbReference>
<comment type="similarity">
    <text evidence="2">Belongs to the zinc-containing alcohol dehydrogenase family.</text>
</comment>
<dbReference type="SUPFAM" id="SSF50129">
    <property type="entry name" value="GroES-like"/>
    <property type="match status" value="1"/>
</dbReference>
<evidence type="ECO:0000313" key="7">
    <source>
        <dbReference type="EMBL" id="OJZ90679.1"/>
    </source>
</evidence>
<reference evidence="8" key="1">
    <citation type="journal article" date="2017" name="Genome Biol.">
        <title>Comparative genomics reveals high biological diversity and specific adaptations in the industrially and medically important fungal genus Aspergillus.</title>
        <authorList>
            <person name="de Vries R.P."/>
            <person name="Riley R."/>
            <person name="Wiebenga A."/>
            <person name="Aguilar-Osorio G."/>
            <person name="Amillis S."/>
            <person name="Uchima C.A."/>
            <person name="Anderluh G."/>
            <person name="Asadollahi M."/>
            <person name="Askin M."/>
            <person name="Barry K."/>
            <person name="Battaglia E."/>
            <person name="Bayram O."/>
            <person name="Benocci T."/>
            <person name="Braus-Stromeyer S.A."/>
            <person name="Caldana C."/>
            <person name="Canovas D."/>
            <person name="Cerqueira G.C."/>
            <person name="Chen F."/>
            <person name="Chen W."/>
            <person name="Choi C."/>
            <person name="Clum A."/>
            <person name="Dos Santos R.A."/>
            <person name="Damasio A.R."/>
            <person name="Diallinas G."/>
            <person name="Emri T."/>
            <person name="Fekete E."/>
            <person name="Flipphi M."/>
            <person name="Freyberg S."/>
            <person name="Gallo A."/>
            <person name="Gournas C."/>
            <person name="Habgood R."/>
            <person name="Hainaut M."/>
            <person name="Harispe M.L."/>
            <person name="Henrissat B."/>
            <person name="Hilden K.S."/>
            <person name="Hope R."/>
            <person name="Hossain A."/>
            <person name="Karabika E."/>
            <person name="Karaffa L."/>
            <person name="Karanyi Z."/>
            <person name="Krasevec N."/>
            <person name="Kuo A."/>
            <person name="Kusch H."/>
            <person name="LaButti K."/>
            <person name="Lagendijk E.L."/>
            <person name="Lapidus A."/>
            <person name="Levasseur A."/>
            <person name="Lindquist E."/>
            <person name="Lipzen A."/>
            <person name="Logrieco A.F."/>
            <person name="MacCabe A."/>
            <person name="Maekelae M.R."/>
            <person name="Malavazi I."/>
            <person name="Melin P."/>
            <person name="Meyer V."/>
            <person name="Mielnichuk N."/>
            <person name="Miskei M."/>
            <person name="Molnar A.P."/>
            <person name="Mule G."/>
            <person name="Ngan C.Y."/>
            <person name="Orejas M."/>
            <person name="Orosz E."/>
            <person name="Ouedraogo J.P."/>
            <person name="Overkamp K.M."/>
            <person name="Park H.-S."/>
            <person name="Perrone G."/>
            <person name="Piumi F."/>
            <person name="Punt P.J."/>
            <person name="Ram A.F."/>
            <person name="Ramon A."/>
            <person name="Rauscher S."/>
            <person name="Record E."/>
            <person name="Riano-Pachon D.M."/>
            <person name="Robert V."/>
            <person name="Roehrig J."/>
            <person name="Ruller R."/>
            <person name="Salamov A."/>
            <person name="Salih N.S."/>
            <person name="Samson R.A."/>
            <person name="Sandor E."/>
            <person name="Sanguinetti M."/>
            <person name="Schuetze T."/>
            <person name="Sepcic K."/>
            <person name="Shelest E."/>
            <person name="Sherlock G."/>
            <person name="Sophianopoulou V."/>
            <person name="Squina F.M."/>
            <person name="Sun H."/>
            <person name="Susca A."/>
            <person name="Todd R.B."/>
            <person name="Tsang A."/>
            <person name="Unkles S.E."/>
            <person name="van de Wiele N."/>
            <person name="van Rossen-Uffink D."/>
            <person name="Oliveira J.V."/>
            <person name="Vesth T.C."/>
            <person name="Visser J."/>
            <person name="Yu J.-H."/>
            <person name="Zhou M."/>
            <person name="Andersen M.R."/>
            <person name="Archer D.B."/>
            <person name="Baker S.E."/>
            <person name="Benoit I."/>
            <person name="Brakhage A.A."/>
            <person name="Braus G.H."/>
            <person name="Fischer R."/>
            <person name="Frisvad J.C."/>
            <person name="Goldman G.H."/>
            <person name="Houbraken J."/>
            <person name="Oakley B."/>
            <person name="Pocsi I."/>
            <person name="Scazzocchio C."/>
            <person name="Seiboth B."/>
            <person name="vanKuyk P.A."/>
            <person name="Wortman J."/>
            <person name="Dyer P.S."/>
            <person name="Grigoriev I.V."/>
        </authorList>
    </citation>
    <scope>NUCLEOTIDE SEQUENCE [LARGE SCALE GENOMIC DNA]</scope>
    <source>
        <strain evidence="8">CBS 106.47</strain>
    </source>
</reference>
<evidence type="ECO:0000259" key="6">
    <source>
        <dbReference type="Pfam" id="PF08240"/>
    </source>
</evidence>
<accession>A0A1M3TV12</accession>
<dbReference type="GO" id="GO:0046872">
    <property type="term" value="F:metal ion binding"/>
    <property type="evidence" value="ECO:0007669"/>
    <property type="project" value="UniProtKB-KW"/>
</dbReference>
<evidence type="ECO:0000256" key="2">
    <source>
        <dbReference type="ARBA" id="ARBA00008072"/>
    </source>
</evidence>
<comment type="cofactor">
    <cofactor evidence="1">
        <name>Zn(2+)</name>
        <dbReference type="ChEBI" id="CHEBI:29105"/>
    </cofactor>
</comment>
<dbReference type="PANTHER" id="PTHR42940">
    <property type="entry name" value="ALCOHOL DEHYDROGENASE 1-RELATED"/>
    <property type="match status" value="1"/>
</dbReference>
<evidence type="ECO:0000256" key="1">
    <source>
        <dbReference type="ARBA" id="ARBA00001947"/>
    </source>
</evidence>
<keyword evidence="5" id="KW-0560">Oxidoreductase</keyword>
<name>A0A1M3TV12_ASPLC</name>
<dbReference type="InterPro" id="IPR011032">
    <property type="entry name" value="GroES-like_sf"/>
</dbReference>
<dbReference type="InterPro" id="IPR036291">
    <property type="entry name" value="NAD(P)-bd_dom_sf"/>
</dbReference>
<evidence type="ECO:0000256" key="5">
    <source>
        <dbReference type="ARBA" id="ARBA00023002"/>
    </source>
</evidence>
<dbReference type="GO" id="GO:0004022">
    <property type="term" value="F:alcohol dehydrogenase (NAD+) activity"/>
    <property type="evidence" value="ECO:0007669"/>
    <property type="project" value="TreeGrafter"/>
</dbReference>
<dbReference type="PANTHER" id="PTHR42940:SF2">
    <property type="entry name" value="DEHYDROGENASE FAMILY OXIDOREDUCTASE, PUTATIVE (JCVI)-RELATED"/>
    <property type="match status" value="1"/>
</dbReference>
<dbReference type="Gene3D" id="3.40.50.720">
    <property type="entry name" value="NAD(P)-binding Rossmann-like Domain"/>
    <property type="match status" value="1"/>
</dbReference>
<evidence type="ECO:0000313" key="8">
    <source>
        <dbReference type="Proteomes" id="UP000184063"/>
    </source>
</evidence>
<dbReference type="AlphaFoldDB" id="A0A1M3TV12"/>
<sequence length="377" mass="40320">MDSLGMTEIFVPSEQKAVVTPCMGKNLNLTVQTIGVDEPGPGEVLLRIHYTGICRSDATFSVGPKKGYPLHNHIAGHEGIGEVVKAHDPALLGKLFGLRYLGSSCGSCTYCLRNLPTSCPKQSNAPKQIQGTFQQYARVPLDALVALPETIMNGDIDPAWYASALCSGSTALVSLRAAKLQPGDIAIVVGIAGAIGHLTGMIAKNVLRVKVIGIDLGSKIGDLMSVHHDFADVLLEAPSPHDDQLWSKFHADLLETCVQLRGGHGVERAAEAVIVTSSELSGFQRLEEYICDGGTIVCAGVPSGLNLVSLPIHSVVERNLHLRGNLMGGHRESLEVIEYITSGKITPRIAKVTLEDVPEYMQRMVDCQTTGKIVVCL</sequence>
<evidence type="ECO:0000256" key="3">
    <source>
        <dbReference type="ARBA" id="ARBA00022723"/>
    </source>
</evidence>
<dbReference type="Proteomes" id="UP000184063">
    <property type="component" value="Unassembled WGS sequence"/>
</dbReference>
<dbReference type="Gene3D" id="3.90.180.10">
    <property type="entry name" value="Medium-chain alcohol dehydrogenases, catalytic domain"/>
    <property type="match status" value="1"/>
</dbReference>
<evidence type="ECO:0000256" key="4">
    <source>
        <dbReference type="ARBA" id="ARBA00022833"/>
    </source>
</evidence>
<keyword evidence="4" id="KW-0862">Zinc</keyword>
<gene>
    <name evidence="7" type="ORF">ASPFODRAFT_56954</name>
</gene>
<organism evidence="7 8">
    <name type="scientific">Aspergillus luchuensis (strain CBS 106.47)</name>
    <dbReference type="NCBI Taxonomy" id="1137211"/>
    <lineage>
        <taxon>Eukaryota</taxon>
        <taxon>Fungi</taxon>
        <taxon>Dikarya</taxon>
        <taxon>Ascomycota</taxon>
        <taxon>Pezizomycotina</taxon>
        <taxon>Eurotiomycetes</taxon>
        <taxon>Eurotiomycetidae</taxon>
        <taxon>Eurotiales</taxon>
        <taxon>Aspergillaceae</taxon>
        <taxon>Aspergillus</taxon>
        <taxon>Aspergillus subgen. Circumdati</taxon>
    </lineage>
</organism>
<feature type="domain" description="Alcohol dehydrogenase-like N-terminal" evidence="6">
    <location>
        <begin position="40"/>
        <end position="149"/>
    </location>
</feature>
<dbReference type="Pfam" id="PF08240">
    <property type="entry name" value="ADH_N"/>
    <property type="match status" value="1"/>
</dbReference>
<dbReference type="VEuPathDB" id="FungiDB:ASPFODRAFT_56954"/>
<dbReference type="EMBL" id="KV878237">
    <property type="protein sequence ID" value="OJZ90679.1"/>
    <property type="molecule type" value="Genomic_DNA"/>
</dbReference>
<keyword evidence="3" id="KW-0479">Metal-binding</keyword>
<dbReference type="GO" id="GO:0005737">
    <property type="term" value="C:cytoplasm"/>
    <property type="evidence" value="ECO:0007669"/>
    <property type="project" value="TreeGrafter"/>
</dbReference>
<dbReference type="OrthoDB" id="1879366at2759"/>
<dbReference type="SUPFAM" id="SSF51735">
    <property type="entry name" value="NAD(P)-binding Rossmann-fold domains"/>
    <property type="match status" value="1"/>
</dbReference>
<proteinExistence type="inferred from homology"/>
<protein>
    <recommendedName>
        <fullName evidence="6">Alcohol dehydrogenase-like N-terminal domain-containing protein</fullName>
    </recommendedName>
</protein>